<sequence length="388" mass="41708">MTSPVKTSSSPSRGASPWKFRKGGFPGENGGGVSPADRCGGTAGCRGGEPAWSGVPALFVFGDSLVDVGNNNFLPLSLAKANFPPNGVDFPGGRPTGRFSNGYNVADYLGKLYGFRRSPPPFLSLNEPEIRQHVWGGISYASAGSGILNSTGSTQGEVISMEAQLHYFRTSLKSFRAAECSINLRLLLSKAVFLLCTGSNDIFAFYNSNSSQIHLSKAEFITTLTSNYEKHIQRLYRLGARRFGMVGLGLVGCCPSMRSRTPSGGCMAELNDLARQFNLALRRVLKSLSGKLKGMKYSFGDGQKLGNMIADDPSSFGFKDAMKACCGGGRLNGERPCNGNATVCGDAKEFYFWDWYHPTAVAASLSAQVLYDGPPELVFPVNFRQLAV</sequence>
<evidence type="ECO:0000256" key="2">
    <source>
        <dbReference type="ARBA" id="ARBA00022801"/>
    </source>
</evidence>
<dbReference type="PANTHER" id="PTHR45648">
    <property type="entry name" value="GDSL LIPASE/ACYLHYDROLASE FAMILY PROTEIN (AFU_ORTHOLOGUE AFUA_4G14700)"/>
    <property type="match status" value="1"/>
</dbReference>
<gene>
    <name evidence="5" type="ORF">SI7747_18019954</name>
</gene>
<organism evidence="5">
    <name type="scientific">Spirodela intermedia</name>
    <name type="common">Intermediate duckweed</name>
    <dbReference type="NCBI Taxonomy" id="51605"/>
    <lineage>
        <taxon>Eukaryota</taxon>
        <taxon>Viridiplantae</taxon>
        <taxon>Streptophyta</taxon>
        <taxon>Embryophyta</taxon>
        <taxon>Tracheophyta</taxon>
        <taxon>Spermatophyta</taxon>
        <taxon>Magnoliopsida</taxon>
        <taxon>Liliopsida</taxon>
        <taxon>Araceae</taxon>
        <taxon>Lemnoideae</taxon>
        <taxon>Spirodela</taxon>
    </lineage>
</organism>
<dbReference type="Pfam" id="PF00657">
    <property type="entry name" value="Lipase_GDSL"/>
    <property type="match status" value="1"/>
</dbReference>
<dbReference type="GO" id="GO:0016788">
    <property type="term" value="F:hydrolase activity, acting on ester bonds"/>
    <property type="evidence" value="ECO:0007669"/>
    <property type="project" value="InterPro"/>
</dbReference>
<evidence type="ECO:0000313" key="5">
    <source>
        <dbReference type="EMBL" id="CAA2634546.1"/>
    </source>
</evidence>
<comment type="similarity">
    <text evidence="1">Belongs to the 'GDSL' lipolytic enzyme family.</text>
</comment>
<dbReference type="AlphaFoldDB" id="A0A7I8JTL9"/>
<keyword evidence="3" id="KW-0443">Lipid metabolism</keyword>
<dbReference type="Gene3D" id="3.40.50.1110">
    <property type="entry name" value="SGNH hydrolase"/>
    <property type="match status" value="1"/>
</dbReference>
<accession>A0A7I8JTL9</accession>
<dbReference type="EMBL" id="CACRZD030000018">
    <property type="protein sequence ID" value="CAA6673537.1"/>
    <property type="molecule type" value="Genomic_DNA"/>
</dbReference>
<feature type="compositionally biased region" description="Polar residues" evidence="4">
    <location>
        <begin position="1"/>
        <end position="13"/>
    </location>
</feature>
<dbReference type="Proteomes" id="UP001189122">
    <property type="component" value="Unassembled WGS sequence"/>
</dbReference>
<evidence type="ECO:0000313" key="6">
    <source>
        <dbReference type="Proteomes" id="UP001189122"/>
    </source>
</evidence>
<dbReference type="InterPro" id="IPR051058">
    <property type="entry name" value="GDSL_Est/Lipase"/>
</dbReference>
<dbReference type="InterPro" id="IPR035669">
    <property type="entry name" value="SGNH_plant_lipase-like"/>
</dbReference>
<dbReference type="InterPro" id="IPR001087">
    <property type="entry name" value="GDSL"/>
</dbReference>
<name>A0A7I8JTL9_SPIIN</name>
<keyword evidence="6" id="KW-1185">Reference proteome</keyword>
<keyword evidence="2" id="KW-0378">Hydrolase</keyword>
<dbReference type="SUPFAM" id="SSF52266">
    <property type="entry name" value="SGNH hydrolase"/>
    <property type="match status" value="1"/>
</dbReference>
<feature type="compositionally biased region" description="Gly residues" evidence="4">
    <location>
        <begin position="24"/>
        <end position="33"/>
    </location>
</feature>
<evidence type="ECO:0000256" key="4">
    <source>
        <dbReference type="SAM" id="MobiDB-lite"/>
    </source>
</evidence>
<dbReference type="GO" id="GO:0016042">
    <property type="term" value="P:lipid catabolic process"/>
    <property type="evidence" value="ECO:0007669"/>
    <property type="project" value="UniProtKB-KW"/>
</dbReference>
<reference evidence="5 6" key="1">
    <citation type="submission" date="2019-12" db="EMBL/GenBank/DDBJ databases">
        <authorList>
            <person name="Scholz U."/>
            <person name="Mascher M."/>
            <person name="Fiebig A."/>
        </authorList>
    </citation>
    <scope>NUCLEOTIDE SEQUENCE</scope>
</reference>
<dbReference type="CDD" id="cd01837">
    <property type="entry name" value="SGNH_plant_lipase_like"/>
    <property type="match status" value="1"/>
</dbReference>
<evidence type="ECO:0000256" key="1">
    <source>
        <dbReference type="ARBA" id="ARBA00008668"/>
    </source>
</evidence>
<evidence type="ECO:0000256" key="3">
    <source>
        <dbReference type="ARBA" id="ARBA00022963"/>
    </source>
</evidence>
<protein>
    <submittedName>
        <fullName evidence="5">Uncharacterized protein</fullName>
    </submittedName>
</protein>
<dbReference type="InterPro" id="IPR036514">
    <property type="entry name" value="SGNH_hydro_sf"/>
</dbReference>
<dbReference type="PANTHER" id="PTHR45648:SF180">
    <property type="entry name" value="OS04G0561800 PROTEIN"/>
    <property type="match status" value="1"/>
</dbReference>
<proteinExistence type="inferred from homology"/>
<dbReference type="EMBL" id="LR743605">
    <property type="protein sequence ID" value="CAA2634546.1"/>
    <property type="molecule type" value="Genomic_DNA"/>
</dbReference>
<feature type="region of interest" description="Disordered" evidence="4">
    <location>
        <begin position="1"/>
        <end position="35"/>
    </location>
</feature>
<keyword evidence="3" id="KW-0442">Lipid degradation</keyword>